<evidence type="ECO:0000313" key="4">
    <source>
        <dbReference type="Proteomes" id="UP000310158"/>
    </source>
</evidence>
<dbReference type="Gene3D" id="3.20.20.140">
    <property type="entry name" value="Metal-dependent hydrolases"/>
    <property type="match status" value="2"/>
</dbReference>
<proteinExistence type="predicted"/>
<evidence type="ECO:0000313" key="3">
    <source>
        <dbReference type="EMBL" id="THH17725.1"/>
    </source>
</evidence>
<dbReference type="PANTHER" id="PTHR43668">
    <property type="entry name" value="ALLANTOINASE"/>
    <property type="match status" value="1"/>
</dbReference>
<keyword evidence="1" id="KW-0812">Transmembrane</keyword>
<dbReference type="GO" id="GO:0005737">
    <property type="term" value="C:cytoplasm"/>
    <property type="evidence" value="ECO:0007669"/>
    <property type="project" value="TreeGrafter"/>
</dbReference>
<dbReference type="Proteomes" id="UP000310158">
    <property type="component" value="Unassembled WGS sequence"/>
</dbReference>
<organism evidence="3 4">
    <name type="scientific">Bondarzewia mesenterica</name>
    <dbReference type="NCBI Taxonomy" id="1095465"/>
    <lineage>
        <taxon>Eukaryota</taxon>
        <taxon>Fungi</taxon>
        <taxon>Dikarya</taxon>
        <taxon>Basidiomycota</taxon>
        <taxon>Agaricomycotina</taxon>
        <taxon>Agaricomycetes</taxon>
        <taxon>Russulales</taxon>
        <taxon>Bondarzewiaceae</taxon>
        <taxon>Bondarzewia</taxon>
    </lineage>
</organism>
<dbReference type="InterPro" id="IPR011059">
    <property type="entry name" value="Metal-dep_hydrolase_composite"/>
</dbReference>
<evidence type="ECO:0000256" key="1">
    <source>
        <dbReference type="SAM" id="Phobius"/>
    </source>
</evidence>
<accession>A0A4S4LYY4</accession>
<protein>
    <recommendedName>
        <fullName evidence="2">Amidohydrolase-related domain-containing protein</fullName>
    </recommendedName>
</protein>
<comment type="caution">
    <text evidence="3">The sequence shown here is derived from an EMBL/GenBank/DDBJ whole genome shotgun (WGS) entry which is preliminary data.</text>
</comment>
<dbReference type="PANTHER" id="PTHR43668:SF5">
    <property type="entry name" value="AMIDOHYDROLASE 3 DOMAIN-CONTAINING PROTEIN"/>
    <property type="match status" value="1"/>
</dbReference>
<dbReference type="GO" id="GO:0006145">
    <property type="term" value="P:purine nucleobase catabolic process"/>
    <property type="evidence" value="ECO:0007669"/>
    <property type="project" value="TreeGrafter"/>
</dbReference>
<feature type="transmembrane region" description="Helical" evidence="1">
    <location>
        <begin position="24"/>
        <end position="43"/>
    </location>
</feature>
<keyword evidence="1" id="KW-0472">Membrane</keyword>
<dbReference type="SUPFAM" id="SSF51338">
    <property type="entry name" value="Composite domain of metallo-dependent hydrolases"/>
    <property type="match status" value="1"/>
</dbReference>
<name>A0A4S4LYY4_9AGAM</name>
<feature type="domain" description="Amidohydrolase-related" evidence="2">
    <location>
        <begin position="387"/>
        <end position="429"/>
    </location>
</feature>
<dbReference type="InterPro" id="IPR050138">
    <property type="entry name" value="DHOase/Allantoinase_Hydrolase"/>
</dbReference>
<gene>
    <name evidence="3" type="ORF">EW146_g3143</name>
</gene>
<dbReference type="AlphaFoldDB" id="A0A4S4LYY4"/>
<dbReference type="InterPro" id="IPR032466">
    <property type="entry name" value="Metal_Hydrolase"/>
</dbReference>
<dbReference type="EMBL" id="SGPL01000099">
    <property type="protein sequence ID" value="THH17725.1"/>
    <property type="molecule type" value="Genomic_DNA"/>
</dbReference>
<evidence type="ECO:0000259" key="2">
    <source>
        <dbReference type="Pfam" id="PF01979"/>
    </source>
</evidence>
<keyword evidence="4" id="KW-1185">Reference proteome</keyword>
<keyword evidence="1" id="KW-1133">Transmembrane helix</keyword>
<sequence>MEGKRIGILRWSHARLELSTKPRLLGLGLILFTLCALTTRVFLIEKCLETVEIPFNASQILDMCNKIDAKPGPSPTFYDRTTSDRFQPGTKPTLIHNATIWTGRVDGLEVIRGGLLLDGGLIKAVGDVDSSSINYQEVTTLNAHGAWISPGIIDVHSHIGVEPSPQLGGAADGNSFNGPILPWLRALDALNTHDDGIRLGVSGGVTTSLILPGSANAIGGQGFVIKLRPTEERSPTSLLVEPFFDINGTDAFPAHPKWRHMKHACAQVYGDSRMDDVWNWRQAYNTARKIKISQDEYCLKARAGQWDDLGSFPEVLQWEALVDILRGKVKVQTHCYEAVDIDNFVRLSNEFQFEVAAFHHAHEAYLVPDILKRSYGPKPVISSDEYTAAGVIGLDHRIGYIKKGYDADLVIWDSHPLALGATPTQVFIDGIPQFKSQYKSRKLPKDQIAPITPNYDAEAANALKYEGLPPLREFQSTQGLVLFSNVSNVWLRGDHGVRKASVSEDDTDVGFVAVRNGRIVGMGKDAARSAGRSTVVTAAIDLHGGSISPALVGAGTGMGLHEISTDPSTGDGVVFDPLPGNVPSPMKDDFVIKAVDGLQFATRDALLAYRAGVTTSVTAPLGGGFLAGLSVSFSLGSPHKLEKGALVQDVVALHVSIHHLSKTSVSTQIAALRRLLLNPPNGEAGKWFEKVTDGSIPLVVRVHNADAIATLLNLKREVKRRKGTTIKMTLLGASEAHLLAKEISAANVGVIVSPPRSYPYTWDDRRFLAGPPLTNISLVPFLLAHNVTVGIAPQGIDDYSENMATWAVRNLRWDAGWVAIDGQLEAPEALELVSTNIDKLTGVHVDPADTDLVVTRGGELLSFESKVVAVLSPRRGSIDIF</sequence>
<dbReference type="OrthoDB" id="10258955at2759"/>
<reference evidence="3 4" key="1">
    <citation type="submission" date="2019-02" db="EMBL/GenBank/DDBJ databases">
        <title>Genome sequencing of the rare red list fungi Bondarzewia mesenterica.</title>
        <authorList>
            <person name="Buettner E."/>
            <person name="Kellner H."/>
        </authorList>
    </citation>
    <scope>NUCLEOTIDE SEQUENCE [LARGE SCALE GENOMIC DNA]</scope>
    <source>
        <strain evidence="3 4">DSM 108281</strain>
    </source>
</reference>
<dbReference type="SUPFAM" id="SSF51556">
    <property type="entry name" value="Metallo-dependent hydrolases"/>
    <property type="match status" value="1"/>
</dbReference>
<dbReference type="GO" id="GO:0004038">
    <property type="term" value="F:allantoinase activity"/>
    <property type="evidence" value="ECO:0007669"/>
    <property type="project" value="TreeGrafter"/>
</dbReference>
<dbReference type="InterPro" id="IPR006680">
    <property type="entry name" value="Amidohydro-rel"/>
</dbReference>
<dbReference type="Pfam" id="PF01979">
    <property type="entry name" value="Amidohydro_1"/>
    <property type="match status" value="1"/>
</dbReference>